<evidence type="ECO:0000256" key="6">
    <source>
        <dbReference type="SAM" id="Phobius"/>
    </source>
</evidence>
<comment type="caution">
    <text evidence="7">The sequence shown here is derived from an EMBL/GenBank/DDBJ whole genome shotgun (WGS) entry which is preliminary data.</text>
</comment>
<feature type="transmembrane region" description="Helical" evidence="6">
    <location>
        <begin position="77"/>
        <end position="98"/>
    </location>
</feature>
<feature type="transmembrane region" description="Helical" evidence="6">
    <location>
        <begin position="318"/>
        <end position="341"/>
    </location>
</feature>
<reference evidence="7 8" key="1">
    <citation type="journal article" date="2016" name="Nat. Commun.">
        <title>Thousands of microbial genomes shed light on interconnected biogeochemical processes in an aquifer system.</title>
        <authorList>
            <person name="Anantharaman K."/>
            <person name="Brown C.T."/>
            <person name="Hug L.A."/>
            <person name="Sharon I."/>
            <person name="Castelle C.J."/>
            <person name="Probst A.J."/>
            <person name="Thomas B.C."/>
            <person name="Singh A."/>
            <person name="Wilkins M.J."/>
            <person name="Karaoz U."/>
            <person name="Brodie E.L."/>
            <person name="Williams K.H."/>
            <person name="Hubbard S.S."/>
            <person name="Banfield J.F."/>
        </authorList>
    </citation>
    <scope>NUCLEOTIDE SEQUENCE [LARGE SCALE GENOMIC DNA]</scope>
</reference>
<gene>
    <name evidence="7" type="ORF">A3A33_00670</name>
</gene>
<evidence type="ECO:0000256" key="4">
    <source>
        <dbReference type="ARBA" id="ARBA00022989"/>
    </source>
</evidence>
<dbReference type="InterPro" id="IPR050833">
    <property type="entry name" value="Poly_Biosynth_Transport"/>
</dbReference>
<evidence type="ECO:0000256" key="2">
    <source>
        <dbReference type="ARBA" id="ARBA00022475"/>
    </source>
</evidence>
<name>A0A1F8GWL7_9BACT</name>
<evidence type="ECO:0000313" key="7">
    <source>
        <dbReference type="EMBL" id="OGN29793.1"/>
    </source>
</evidence>
<feature type="transmembrane region" description="Helical" evidence="6">
    <location>
        <begin position="104"/>
        <end position="125"/>
    </location>
</feature>
<dbReference type="PANTHER" id="PTHR30250:SF11">
    <property type="entry name" value="O-ANTIGEN TRANSPORTER-RELATED"/>
    <property type="match status" value="1"/>
</dbReference>
<sequence length="464" mass="51397">MGVALLSRAIVSGVGLIIVGILTRTLGPEGFGHYSAIFAYLYLFGIVADMGLYTIMVREISRPDADEDSIASRIFSLRLALSFAVVVAGIVIAFFLPYEPVIKMGIAVAALSTIFQSLIQVLMGVFQKHLRLYLVSIADIVMRLVQLGLIMFLLKTTHISVVWFAATSVGAEAVHFVLVWYFTRRLSRIALRFDMQYWKDTMRTAFPVAASLVFVLIYFKLDTVILSLMKPAYDVGVYSVAYKLLELIIFLPAMYLGLIMPLLSRHAFDREKFAGIFQKTFDILSIFAAPALGYCYVFAGPIIHLIGGADFQQSVGVLQILSLAIFLIFFGNLGGNALVALNLQNKGMWIYGFGAVFNLVANLVLIPHFTYYAAAWTTVLTEFGVTIAMLWVIHRERRIFARFEVLAKSLIATALMVALVMPFSHNLIIGSAVALAYFPILFVLGGFSRADIREIIKPNSTISV</sequence>
<accession>A0A1F8GWL7</accession>
<dbReference type="CDD" id="cd13128">
    <property type="entry name" value="MATE_Wzx_like"/>
    <property type="match status" value="1"/>
</dbReference>
<dbReference type="Pfam" id="PF01943">
    <property type="entry name" value="Polysacc_synt"/>
    <property type="match status" value="1"/>
</dbReference>
<dbReference type="AlphaFoldDB" id="A0A1F8GWL7"/>
<dbReference type="PANTHER" id="PTHR30250">
    <property type="entry name" value="PST FAMILY PREDICTED COLANIC ACID TRANSPORTER"/>
    <property type="match status" value="1"/>
</dbReference>
<organism evidence="7 8">
    <name type="scientific">Candidatus Yanofskybacteria bacterium RIFCSPLOWO2_01_FULL_49_25</name>
    <dbReference type="NCBI Taxonomy" id="1802701"/>
    <lineage>
        <taxon>Bacteria</taxon>
        <taxon>Candidatus Yanofskyibacteriota</taxon>
    </lineage>
</organism>
<keyword evidence="3 6" id="KW-0812">Transmembrane</keyword>
<comment type="subcellular location">
    <subcellularLocation>
        <location evidence="1">Cell membrane</location>
        <topology evidence="1">Multi-pass membrane protein</topology>
    </subcellularLocation>
</comment>
<keyword evidence="5 6" id="KW-0472">Membrane</keyword>
<evidence type="ECO:0000256" key="5">
    <source>
        <dbReference type="ARBA" id="ARBA00023136"/>
    </source>
</evidence>
<dbReference type="GO" id="GO:0005886">
    <property type="term" value="C:plasma membrane"/>
    <property type="evidence" value="ECO:0007669"/>
    <property type="project" value="UniProtKB-SubCell"/>
</dbReference>
<dbReference type="Proteomes" id="UP000179047">
    <property type="component" value="Unassembled WGS sequence"/>
</dbReference>
<feature type="transmembrane region" description="Helical" evidence="6">
    <location>
        <begin position="204"/>
        <end position="221"/>
    </location>
</feature>
<evidence type="ECO:0000256" key="1">
    <source>
        <dbReference type="ARBA" id="ARBA00004651"/>
    </source>
</evidence>
<feature type="transmembrane region" description="Helical" evidence="6">
    <location>
        <begin position="160"/>
        <end position="183"/>
    </location>
</feature>
<feature type="transmembrane region" description="Helical" evidence="6">
    <location>
        <begin position="283"/>
        <end position="306"/>
    </location>
</feature>
<keyword evidence="4 6" id="KW-1133">Transmembrane helix</keyword>
<feature type="transmembrane region" description="Helical" evidence="6">
    <location>
        <begin position="34"/>
        <end position="56"/>
    </location>
</feature>
<dbReference type="InterPro" id="IPR002797">
    <property type="entry name" value="Polysacc_synth"/>
</dbReference>
<feature type="transmembrane region" description="Helical" evidence="6">
    <location>
        <begin position="405"/>
        <end position="421"/>
    </location>
</feature>
<dbReference type="EMBL" id="MGKP01000002">
    <property type="protein sequence ID" value="OGN29793.1"/>
    <property type="molecule type" value="Genomic_DNA"/>
</dbReference>
<feature type="transmembrane region" description="Helical" evidence="6">
    <location>
        <begin position="372"/>
        <end position="393"/>
    </location>
</feature>
<feature type="transmembrane region" description="Helical" evidence="6">
    <location>
        <begin position="5"/>
        <end position="22"/>
    </location>
</feature>
<keyword evidence="2" id="KW-1003">Cell membrane</keyword>
<feature type="transmembrane region" description="Helical" evidence="6">
    <location>
        <begin position="132"/>
        <end position="154"/>
    </location>
</feature>
<dbReference type="STRING" id="1802701.A3A33_00670"/>
<evidence type="ECO:0000313" key="8">
    <source>
        <dbReference type="Proteomes" id="UP000179047"/>
    </source>
</evidence>
<feature type="transmembrane region" description="Helical" evidence="6">
    <location>
        <begin position="348"/>
        <end position="366"/>
    </location>
</feature>
<proteinExistence type="predicted"/>
<feature type="transmembrane region" description="Helical" evidence="6">
    <location>
        <begin position="427"/>
        <end position="447"/>
    </location>
</feature>
<feature type="transmembrane region" description="Helical" evidence="6">
    <location>
        <begin position="241"/>
        <end position="263"/>
    </location>
</feature>
<evidence type="ECO:0000256" key="3">
    <source>
        <dbReference type="ARBA" id="ARBA00022692"/>
    </source>
</evidence>
<protein>
    <submittedName>
        <fullName evidence="7">Uncharacterized protein</fullName>
    </submittedName>
</protein>